<proteinExistence type="inferred from homology"/>
<dbReference type="Gene3D" id="1.10.630.10">
    <property type="entry name" value="Cytochrome P450"/>
    <property type="match status" value="1"/>
</dbReference>
<dbReference type="CDD" id="cd11065">
    <property type="entry name" value="CYP64-like"/>
    <property type="match status" value="1"/>
</dbReference>
<dbReference type="InterPro" id="IPR002401">
    <property type="entry name" value="Cyt_P450_E_grp-I"/>
</dbReference>
<comment type="caution">
    <text evidence="9">The sequence shown here is derived from an EMBL/GenBank/DDBJ whole genome shotgun (WGS) entry which is preliminary data.</text>
</comment>
<evidence type="ECO:0000256" key="8">
    <source>
        <dbReference type="RuleBase" id="RU000461"/>
    </source>
</evidence>
<name>A0ABY6TQY2_BIOOC</name>
<comment type="cofactor">
    <cofactor evidence="1">
        <name>heme</name>
        <dbReference type="ChEBI" id="CHEBI:30413"/>
    </cofactor>
</comment>
<keyword evidence="4 8" id="KW-0479">Metal-binding</keyword>
<dbReference type="InterPro" id="IPR001128">
    <property type="entry name" value="Cyt_P450"/>
</dbReference>
<keyword evidence="7 8" id="KW-0503">Monooxygenase</keyword>
<dbReference type="Pfam" id="PF00067">
    <property type="entry name" value="p450"/>
    <property type="match status" value="1"/>
</dbReference>
<dbReference type="InterPro" id="IPR050364">
    <property type="entry name" value="Cytochrome_P450_fung"/>
</dbReference>
<evidence type="ECO:0000313" key="9">
    <source>
        <dbReference type="EMBL" id="VUC20426.1"/>
    </source>
</evidence>
<organism evidence="9 10">
    <name type="scientific">Bionectria ochroleuca</name>
    <name type="common">Gliocladium roseum</name>
    <dbReference type="NCBI Taxonomy" id="29856"/>
    <lineage>
        <taxon>Eukaryota</taxon>
        <taxon>Fungi</taxon>
        <taxon>Dikarya</taxon>
        <taxon>Ascomycota</taxon>
        <taxon>Pezizomycotina</taxon>
        <taxon>Sordariomycetes</taxon>
        <taxon>Hypocreomycetidae</taxon>
        <taxon>Hypocreales</taxon>
        <taxon>Bionectriaceae</taxon>
        <taxon>Clonostachys</taxon>
    </lineage>
</organism>
<reference evidence="9 10" key="1">
    <citation type="submission" date="2019-06" db="EMBL/GenBank/DDBJ databases">
        <authorList>
            <person name="Broberg M."/>
        </authorList>
    </citation>
    <scope>NUCLEOTIDE SEQUENCE [LARGE SCALE GENOMIC DNA]</scope>
</reference>
<dbReference type="PROSITE" id="PS00086">
    <property type="entry name" value="CYTOCHROME_P450"/>
    <property type="match status" value="1"/>
</dbReference>
<evidence type="ECO:0000313" key="10">
    <source>
        <dbReference type="Proteomes" id="UP000766486"/>
    </source>
</evidence>
<dbReference type="PRINTS" id="PR00463">
    <property type="entry name" value="EP450I"/>
</dbReference>
<evidence type="ECO:0000256" key="1">
    <source>
        <dbReference type="ARBA" id="ARBA00001971"/>
    </source>
</evidence>
<dbReference type="PRINTS" id="PR00385">
    <property type="entry name" value="P450"/>
</dbReference>
<evidence type="ECO:0000256" key="6">
    <source>
        <dbReference type="ARBA" id="ARBA00023004"/>
    </source>
</evidence>
<gene>
    <name evidence="9" type="ORF">CLO192961_LOCUS22392</name>
</gene>
<evidence type="ECO:0008006" key="11">
    <source>
        <dbReference type="Google" id="ProtNLM"/>
    </source>
</evidence>
<evidence type="ECO:0000256" key="3">
    <source>
        <dbReference type="ARBA" id="ARBA00022617"/>
    </source>
</evidence>
<dbReference type="Proteomes" id="UP000766486">
    <property type="component" value="Unassembled WGS sequence"/>
</dbReference>
<sequence length="521" mass="59172">MGFLQLLALISLAYPLYQYFFNTVRVKLPPGPKPWPILGNITDLPPKGIPEYQHWIKHKDTYGPISSVTVLGKSMIILHDREAVQELLEKKSLKTSSRPWLEFASRLCDFGRFTTLQPYNDTLRRHRKFMHQQLGTKTLVAQYNHTQETETGRLLLRLLDDPQNLIQHLKTEAGAVILKITYGYTIEPKAIDPLVTLIERMMVNLSATFMPLASAVDLIPPLKHLPGWFPGASFKRAAVEVKKVNDAVTDVPYDFVHRQMANHTHTPSYVSRLVEQLAGEGQRLDVSTENIIKYSAGILYAGGSDTTVSSLSSLALAMLKFPKVQHKAQNEIDNITSQNRLPYFDDRPKLPYINAVVKEILRWFPVTPLGMSHTVDEDIIFKDYLIPKGAILLPAVRWLLHDPQVYENPEVFDPSRYLPPRNEPDPALVAFGFGRRVCPGRFLADSSLFINTAQLLATFEFKKAHDDMGREIEPRVRSEAGLIDHPVEFPYRLEPRSEKHAELVRGIADSQPWEQSNANDL</sequence>
<dbReference type="EMBL" id="CABFNS010000148">
    <property type="protein sequence ID" value="VUC20426.1"/>
    <property type="molecule type" value="Genomic_DNA"/>
</dbReference>
<keyword evidence="3 8" id="KW-0349">Heme</keyword>
<keyword evidence="6 8" id="KW-0408">Iron</keyword>
<dbReference type="PANTHER" id="PTHR46300:SF7">
    <property type="entry name" value="P450, PUTATIVE (EUROFUNG)-RELATED"/>
    <property type="match status" value="1"/>
</dbReference>
<protein>
    <recommendedName>
        <fullName evidence="11">O-methylsterigmatocystin oxidoreductase</fullName>
    </recommendedName>
</protein>
<comment type="similarity">
    <text evidence="2 8">Belongs to the cytochrome P450 family.</text>
</comment>
<accession>A0ABY6TQY2</accession>
<dbReference type="InterPro" id="IPR036396">
    <property type="entry name" value="Cyt_P450_sf"/>
</dbReference>
<evidence type="ECO:0000256" key="7">
    <source>
        <dbReference type="ARBA" id="ARBA00023033"/>
    </source>
</evidence>
<evidence type="ECO:0000256" key="4">
    <source>
        <dbReference type="ARBA" id="ARBA00022723"/>
    </source>
</evidence>
<dbReference type="SUPFAM" id="SSF48264">
    <property type="entry name" value="Cytochrome P450"/>
    <property type="match status" value="1"/>
</dbReference>
<dbReference type="PANTHER" id="PTHR46300">
    <property type="entry name" value="P450, PUTATIVE (EUROFUNG)-RELATED-RELATED"/>
    <property type="match status" value="1"/>
</dbReference>
<evidence type="ECO:0000256" key="5">
    <source>
        <dbReference type="ARBA" id="ARBA00023002"/>
    </source>
</evidence>
<keyword evidence="10" id="KW-1185">Reference proteome</keyword>
<keyword evidence="5 8" id="KW-0560">Oxidoreductase</keyword>
<evidence type="ECO:0000256" key="2">
    <source>
        <dbReference type="ARBA" id="ARBA00010617"/>
    </source>
</evidence>
<dbReference type="InterPro" id="IPR017972">
    <property type="entry name" value="Cyt_P450_CS"/>
</dbReference>